<evidence type="ECO:0000313" key="2">
    <source>
        <dbReference type="EMBL" id="EBW6607743.1"/>
    </source>
</evidence>
<reference evidence="2" key="1">
    <citation type="submission" date="2018-06" db="EMBL/GenBank/DDBJ databases">
        <authorList>
            <person name="Ashton P.M."/>
            <person name="Dallman T."/>
            <person name="Nair S."/>
            <person name="De Pinna E."/>
            <person name="Peters T."/>
            <person name="Grant K."/>
        </authorList>
    </citation>
    <scope>NUCLEOTIDE SEQUENCE</scope>
    <source>
        <strain evidence="2">246187</strain>
    </source>
</reference>
<evidence type="ECO:0000259" key="1">
    <source>
        <dbReference type="Pfam" id="PF13362"/>
    </source>
</evidence>
<dbReference type="CDD" id="cd01029">
    <property type="entry name" value="TOPRIM_primases"/>
    <property type="match status" value="1"/>
</dbReference>
<dbReference type="AlphaFoldDB" id="A0A5W3IEF1"/>
<sequence length="898" mass="103682">MNVTIQQEVVRRLINDFSFKEREQYLQQGVCPACHKRELFTSIEKPWMLKCGRENKCGKEILVKELYRDIFEDWSKRYQPTPETPNATAEAYLREARGLDTSKLAGCYTQGTFIKNGLGSATVKFKLANGSSWERIIDQPDRFNQKANFMGNYAGYWWEYPGLDLSEQKEIWITEGIFNAIALNEAGRAAVATLSSVNYPKVLLDMLAETLGDKPRPRLIWAFDDDKAGRSHIVKFAHRARDAGWEVSAALPSEFGSSLDWNDLLLRDRLSNKYLSKYRYYGRLLLAESPSAKAMEMYHENSWHSFHFIFGSRTYWFELDFEKYSKAFRRLQETEGEFDEVKLQERALRESNGLEEIANCVMQPLYYQTSKPTDEAWYYIRVKLPDGTSVKSTFTASQLTSAAEFKKRLLHMAKGALFTGTTKQLDRIIRSLLAIKEVKTMDFIGYNKAYDSWVFNNLAVSNGQLYTINDEDYFDIGKLPLKSLSLSPSLVLNDNFQEFETAWLDDLWTAFGEKGYVALAFWFGSFFAEQIRMRNKSFPFLEINGEPGTGKSTLIEFLWKLCGREEYEGFDPSKSSAAARGRNFVQVANLPIVLIEGDRDESGRPARNRAFDFDELKSLYNGRAPRALGVKTNNNETYEPPFRGSVVIAQNAEVKASEPIQTRIIHVYTDKSGQSPETLRAAERLEKMPMEKVSGFMLKAVLAEKQILEGYDREFEAAKEEFRQHEEIRIQRIIKCHSQILAFLAVLPLVVPVSASRLALTRDYMFRIASDRQKSIQRDKPLVHEFWEMVEYLDEREEYGVNHSENENFWAINFNHIEEVASIYKQSFRVPLNEIKEQLKEGKVYKFIGPKSVRSLVSKKFNAGKTYGKRMSDIYKCWVFAKPDISSRRVQSDDDEDE</sequence>
<feature type="domain" description="Toprim" evidence="1">
    <location>
        <begin position="171"/>
        <end position="267"/>
    </location>
</feature>
<keyword evidence="2" id="KW-0067">ATP-binding</keyword>
<keyword evidence="2" id="KW-0347">Helicase</keyword>
<dbReference type="Pfam" id="PF13362">
    <property type="entry name" value="Toprim_3"/>
    <property type="match status" value="1"/>
</dbReference>
<accession>A0A5W3IEF1</accession>
<proteinExistence type="predicted"/>
<dbReference type="GO" id="GO:0004386">
    <property type="term" value="F:helicase activity"/>
    <property type="evidence" value="ECO:0007669"/>
    <property type="project" value="UniProtKB-KW"/>
</dbReference>
<keyword evidence="2" id="KW-0378">Hydrolase</keyword>
<comment type="caution">
    <text evidence="2">The sequence shown here is derived from an EMBL/GenBank/DDBJ whole genome shotgun (WGS) entry which is preliminary data.</text>
</comment>
<organism evidence="2">
    <name type="scientific">Salmonella muenchen</name>
    <dbReference type="NCBI Taxonomy" id="596"/>
    <lineage>
        <taxon>Bacteria</taxon>
        <taxon>Pseudomonadati</taxon>
        <taxon>Pseudomonadota</taxon>
        <taxon>Gammaproteobacteria</taxon>
        <taxon>Enterobacterales</taxon>
        <taxon>Enterobacteriaceae</taxon>
        <taxon>Salmonella</taxon>
    </lineage>
</organism>
<dbReference type="EMBL" id="AAHIXF010000001">
    <property type="protein sequence ID" value="EBW6607743.1"/>
    <property type="molecule type" value="Genomic_DNA"/>
</dbReference>
<dbReference type="InterPro" id="IPR006171">
    <property type="entry name" value="TOPRIM_dom"/>
</dbReference>
<dbReference type="Gene3D" id="3.40.1360.10">
    <property type="match status" value="1"/>
</dbReference>
<keyword evidence="2" id="KW-0547">Nucleotide-binding</keyword>
<dbReference type="InterPro" id="IPR034154">
    <property type="entry name" value="TOPRIM_DnaG/twinkle"/>
</dbReference>
<dbReference type="SUPFAM" id="SSF56731">
    <property type="entry name" value="DNA primase core"/>
    <property type="match status" value="1"/>
</dbReference>
<name>A0A5W3IEF1_SALMU</name>
<gene>
    <name evidence="2" type="ORF">DP785_02465</name>
</gene>
<protein>
    <submittedName>
        <fullName evidence="2">Bifunctional DNA primase/helicase</fullName>
    </submittedName>
</protein>